<organism evidence="2 3">
    <name type="scientific">Discina gigas</name>
    <dbReference type="NCBI Taxonomy" id="1032678"/>
    <lineage>
        <taxon>Eukaryota</taxon>
        <taxon>Fungi</taxon>
        <taxon>Dikarya</taxon>
        <taxon>Ascomycota</taxon>
        <taxon>Pezizomycotina</taxon>
        <taxon>Pezizomycetes</taxon>
        <taxon>Pezizales</taxon>
        <taxon>Discinaceae</taxon>
        <taxon>Discina</taxon>
    </lineage>
</organism>
<gene>
    <name evidence="2" type="ORF">Q9L58_005502</name>
</gene>
<feature type="region of interest" description="Disordered" evidence="1">
    <location>
        <begin position="49"/>
        <end position="132"/>
    </location>
</feature>
<evidence type="ECO:0000313" key="2">
    <source>
        <dbReference type="EMBL" id="KAL0635571.1"/>
    </source>
</evidence>
<name>A0ABR3GI22_9PEZI</name>
<reference evidence="2 3" key="1">
    <citation type="submission" date="2024-02" db="EMBL/GenBank/DDBJ databases">
        <title>Discinaceae phylogenomics.</title>
        <authorList>
            <person name="Dirks A.C."/>
            <person name="James T.Y."/>
        </authorList>
    </citation>
    <scope>NUCLEOTIDE SEQUENCE [LARGE SCALE GENOMIC DNA]</scope>
    <source>
        <strain evidence="2 3">ACD0624</strain>
    </source>
</reference>
<comment type="caution">
    <text evidence="2">The sequence shown here is derived from an EMBL/GenBank/DDBJ whole genome shotgun (WGS) entry which is preliminary data.</text>
</comment>
<evidence type="ECO:0000313" key="3">
    <source>
        <dbReference type="Proteomes" id="UP001447188"/>
    </source>
</evidence>
<dbReference type="EMBL" id="JBBBZM010000067">
    <property type="protein sequence ID" value="KAL0635571.1"/>
    <property type="molecule type" value="Genomic_DNA"/>
</dbReference>
<protein>
    <submittedName>
        <fullName evidence="2">Uncharacterized protein</fullName>
    </submittedName>
</protein>
<dbReference type="Proteomes" id="UP001447188">
    <property type="component" value="Unassembled WGS sequence"/>
</dbReference>
<feature type="compositionally biased region" description="Basic and acidic residues" evidence="1">
    <location>
        <begin position="122"/>
        <end position="132"/>
    </location>
</feature>
<accession>A0ABR3GI22</accession>
<evidence type="ECO:0000256" key="1">
    <source>
        <dbReference type="SAM" id="MobiDB-lite"/>
    </source>
</evidence>
<sequence length="179" mass="21236">MQRKWDFLHAIVECQIGPVKIDYVKLAHVLGYKNERCAQDSYHRFRREHFPRDQRGALGRGRLPTQSKQQFYADGRAIRNGGSSLYRDDDEEGPYDYTNDNDDDDDDDDGDEDDDKEDKEEDDKRRVKIEDRDRAMEKAAEQFWSLGFINLEEDSEEEKKVKTEPVVKKERVVEKWVWA</sequence>
<keyword evidence="3" id="KW-1185">Reference proteome</keyword>
<proteinExistence type="predicted"/>
<feature type="compositionally biased region" description="Acidic residues" evidence="1">
    <location>
        <begin position="88"/>
        <end position="121"/>
    </location>
</feature>